<evidence type="ECO:0008006" key="3">
    <source>
        <dbReference type="Google" id="ProtNLM"/>
    </source>
</evidence>
<name>A0A918YSN3_9ACTN</name>
<dbReference type="Proteomes" id="UP000655443">
    <property type="component" value="Unassembled WGS sequence"/>
</dbReference>
<dbReference type="SUPFAM" id="SSF51735">
    <property type="entry name" value="NAD(P)-binding Rossmann-fold domains"/>
    <property type="match status" value="1"/>
</dbReference>
<reference evidence="1" key="1">
    <citation type="journal article" date="2014" name="Int. J. Syst. Evol. Microbiol.">
        <title>Complete genome sequence of Corynebacterium casei LMG S-19264T (=DSM 44701T), isolated from a smear-ripened cheese.</title>
        <authorList>
            <consortium name="US DOE Joint Genome Institute (JGI-PGF)"/>
            <person name="Walter F."/>
            <person name="Albersmeier A."/>
            <person name="Kalinowski J."/>
            <person name="Ruckert C."/>
        </authorList>
    </citation>
    <scope>NUCLEOTIDE SEQUENCE</scope>
    <source>
        <strain evidence="1">JCM 4714</strain>
    </source>
</reference>
<sequence>MDLDHLDAVVYNAGVALDDPPRRETGDGHELVFGTNHLGHFALTRWLPLCCPWRRPAAS</sequence>
<organism evidence="1 2">
    <name type="scientific">Streptomyces alanosinicus</name>
    <dbReference type="NCBI Taxonomy" id="68171"/>
    <lineage>
        <taxon>Bacteria</taxon>
        <taxon>Bacillati</taxon>
        <taxon>Actinomycetota</taxon>
        <taxon>Actinomycetes</taxon>
        <taxon>Kitasatosporales</taxon>
        <taxon>Streptomycetaceae</taxon>
        <taxon>Streptomyces</taxon>
    </lineage>
</organism>
<protein>
    <recommendedName>
        <fullName evidence="3">SDR family NAD(P)-dependent oxidoreductase</fullName>
    </recommendedName>
</protein>
<keyword evidence="2" id="KW-1185">Reference proteome</keyword>
<proteinExistence type="predicted"/>
<evidence type="ECO:0000313" key="2">
    <source>
        <dbReference type="Proteomes" id="UP000655443"/>
    </source>
</evidence>
<gene>
    <name evidence="1" type="ORF">GCM10010339_84940</name>
</gene>
<dbReference type="AlphaFoldDB" id="A0A918YSN3"/>
<dbReference type="Gene3D" id="3.40.50.720">
    <property type="entry name" value="NAD(P)-binding Rossmann-like Domain"/>
    <property type="match status" value="1"/>
</dbReference>
<dbReference type="InterPro" id="IPR036291">
    <property type="entry name" value="NAD(P)-bd_dom_sf"/>
</dbReference>
<accession>A0A918YSN3</accession>
<comment type="caution">
    <text evidence="1">The sequence shown here is derived from an EMBL/GenBank/DDBJ whole genome shotgun (WGS) entry which is preliminary data.</text>
</comment>
<reference evidence="1" key="2">
    <citation type="submission" date="2020-09" db="EMBL/GenBank/DDBJ databases">
        <authorList>
            <person name="Sun Q."/>
            <person name="Ohkuma M."/>
        </authorList>
    </citation>
    <scope>NUCLEOTIDE SEQUENCE</scope>
    <source>
        <strain evidence="1">JCM 4714</strain>
    </source>
</reference>
<dbReference type="EMBL" id="BMVG01000049">
    <property type="protein sequence ID" value="GHE14404.1"/>
    <property type="molecule type" value="Genomic_DNA"/>
</dbReference>
<evidence type="ECO:0000313" key="1">
    <source>
        <dbReference type="EMBL" id="GHE14404.1"/>
    </source>
</evidence>